<evidence type="ECO:0000256" key="2">
    <source>
        <dbReference type="PROSITE-ProRule" id="PRU00302"/>
    </source>
</evidence>
<dbReference type="KEGG" id="ipu:108265946"/>
<evidence type="ECO:0000256" key="1">
    <source>
        <dbReference type="ARBA" id="ARBA00023157"/>
    </source>
</evidence>
<evidence type="ECO:0000256" key="4">
    <source>
        <dbReference type="SAM" id="Phobius"/>
    </source>
</evidence>
<dbReference type="InterPro" id="IPR035976">
    <property type="entry name" value="Sushi/SCR/CCP_sf"/>
</dbReference>
<dbReference type="Gene3D" id="2.10.70.10">
    <property type="entry name" value="Complement Module, domain 1"/>
    <property type="match status" value="1"/>
</dbReference>
<feature type="domain" description="Sushi" evidence="5">
    <location>
        <begin position="14"/>
        <end position="77"/>
    </location>
</feature>
<feature type="compositionally biased region" description="Low complexity" evidence="3">
    <location>
        <begin position="155"/>
        <end position="169"/>
    </location>
</feature>
<organism evidence="6 7">
    <name type="scientific">Ictalurus punctatus</name>
    <name type="common">Channel catfish</name>
    <name type="synonym">Silurus punctatus</name>
    <dbReference type="NCBI Taxonomy" id="7998"/>
    <lineage>
        <taxon>Eukaryota</taxon>
        <taxon>Metazoa</taxon>
        <taxon>Chordata</taxon>
        <taxon>Craniata</taxon>
        <taxon>Vertebrata</taxon>
        <taxon>Euteleostomi</taxon>
        <taxon>Actinopterygii</taxon>
        <taxon>Neopterygii</taxon>
        <taxon>Teleostei</taxon>
        <taxon>Ostariophysi</taxon>
        <taxon>Siluriformes</taxon>
        <taxon>Ictaluridae</taxon>
        <taxon>Ictalurus</taxon>
    </lineage>
</organism>
<evidence type="ECO:0000313" key="6">
    <source>
        <dbReference type="Proteomes" id="UP000221080"/>
    </source>
</evidence>
<dbReference type="InterPro" id="IPR053067">
    <property type="entry name" value="SUSD3"/>
</dbReference>
<keyword evidence="1 2" id="KW-1015">Disulfide bond</keyword>
<comment type="caution">
    <text evidence="2">Lacks conserved residue(s) required for the propagation of feature annotation.</text>
</comment>
<feature type="region of interest" description="Disordered" evidence="3">
    <location>
        <begin position="150"/>
        <end position="178"/>
    </location>
</feature>
<dbReference type="AlphaFoldDB" id="A0A2D0R3D1"/>
<gene>
    <name evidence="7" type="primary">LOC108265946</name>
</gene>
<dbReference type="RefSeq" id="XP_017324315.1">
    <property type="nucleotide sequence ID" value="XM_017468826.3"/>
</dbReference>
<feature type="disulfide bond" evidence="2">
    <location>
        <begin position="16"/>
        <end position="59"/>
    </location>
</feature>
<evidence type="ECO:0000256" key="3">
    <source>
        <dbReference type="SAM" id="MobiDB-lite"/>
    </source>
</evidence>
<dbReference type="SUPFAM" id="SSF57535">
    <property type="entry name" value="Complement control module/SCR domain"/>
    <property type="match status" value="1"/>
</dbReference>
<dbReference type="CTD" id="203328"/>
<dbReference type="GO" id="GO:0005886">
    <property type="term" value="C:plasma membrane"/>
    <property type="evidence" value="ECO:0007669"/>
    <property type="project" value="TreeGrafter"/>
</dbReference>
<evidence type="ECO:0000259" key="5">
    <source>
        <dbReference type="PROSITE" id="PS50923"/>
    </source>
</evidence>
<name>A0A2D0R3D1_ICTPU</name>
<protein>
    <submittedName>
        <fullName evidence="7">Sushi domain-containing protein 3</fullName>
    </submittedName>
</protein>
<dbReference type="STRING" id="7998.ENSIPUP00000035136"/>
<dbReference type="SMART" id="SM00032">
    <property type="entry name" value="CCP"/>
    <property type="match status" value="1"/>
</dbReference>
<dbReference type="OrthoDB" id="9939976at2759"/>
<dbReference type="Proteomes" id="UP000221080">
    <property type="component" value="Chromosome 5"/>
</dbReference>
<dbReference type="PROSITE" id="PS50923">
    <property type="entry name" value="SUSHI"/>
    <property type="match status" value="1"/>
</dbReference>
<proteinExistence type="predicted"/>
<dbReference type="GeneID" id="108265946"/>
<keyword evidence="2" id="KW-0768">Sushi</keyword>
<dbReference type="PANTHER" id="PTHR46879:SF1">
    <property type="entry name" value="SUSHI DOMAIN-CONTAINING PROTEIN 3"/>
    <property type="match status" value="1"/>
</dbReference>
<reference evidence="6" key="1">
    <citation type="journal article" date="2016" name="Nat. Commun.">
        <title>The channel catfish genome sequence provides insights into the evolution of scale formation in teleosts.</title>
        <authorList>
            <person name="Liu Z."/>
            <person name="Liu S."/>
            <person name="Yao J."/>
            <person name="Bao L."/>
            <person name="Zhang J."/>
            <person name="Li Y."/>
            <person name="Jiang C."/>
            <person name="Sun L."/>
            <person name="Wang R."/>
            <person name="Zhang Y."/>
            <person name="Zhou T."/>
            <person name="Zeng Q."/>
            <person name="Fu Q."/>
            <person name="Gao S."/>
            <person name="Li N."/>
            <person name="Koren S."/>
            <person name="Jiang Y."/>
            <person name="Zimin A."/>
            <person name="Xu P."/>
            <person name="Phillippy A.M."/>
            <person name="Geng X."/>
            <person name="Song L."/>
            <person name="Sun F."/>
            <person name="Li C."/>
            <person name="Wang X."/>
            <person name="Chen A."/>
            <person name="Jin Y."/>
            <person name="Yuan Z."/>
            <person name="Yang Y."/>
            <person name="Tan S."/>
            <person name="Peatman E."/>
            <person name="Lu J."/>
            <person name="Qin Z."/>
            <person name="Dunham R."/>
            <person name="Li Z."/>
            <person name="Sonstegard T."/>
            <person name="Feng J."/>
            <person name="Danzmann R.G."/>
            <person name="Schroeder S."/>
            <person name="Scheffler B."/>
            <person name="Duke M.V."/>
            <person name="Ballard L."/>
            <person name="Kucuktas H."/>
            <person name="Kaltenboeck L."/>
            <person name="Liu H."/>
            <person name="Armbruster J."/>
            <person name="Xie Y."/>
            <person name="Kirby M.L."/>
            <person name="Tian Y."/>
            <person name="Flanagan M.E."/>
            <person name="Mu W."/>
            <person name="Waldbieser G.C."/>
        </authorList>
    </citation>
    <scope>NUCLEOTIDE SEQUENCE [LARGE SCALE GENOMIC DNA]</scope>
    <source>
        <strain evidence="6">SDA103</strain>
    </source>
</reference>
<dbReference type="PANTHER" id="PTHR46879">
    <property type="entry name" value="SUSHI DOMAIN-CONTAINING PROTEIN 3"/>
    <property type="match status" value="1"/>
</dbReference>
<keyword evidence="4" id="KW-1133">Transmembrane helix</keyword>
<keyword evidence="4" id="KW-0812">Transmembrane</keyword>
<keyword evidence="4" id="KW-0472">Membrane</keyword>
<dbReference type="InterPro" id="IPR000436">
    <property type="entry name" value="Sushi_SCR_CCP_dom"/>
</dbReference>
<sequence>MEAQNRSQTGSPAGLCTPMPTPRLGTFKIEAGNGTNVGTVMTLQCPFLYRAVSGGLISCEQGNSGAQWTGSIPDCKPLQYDEKNLRLALLLSTVSIAIILFMSIIFIVPCLLKHVKRDYMRQLERERNREAARLWHQLNEEEQRESFYNQNGRINNNNNNNNNNSSSSSRQEQHQRCCQKNYPDPVTIHHLQPTLKKSPPQLPCV</sequence>
<evidence type="ECO:0000313" key="7">
    <source>
        <dbReference type="RefSeq" id="XP_017324315.1"/>
    </source>
</evidence>
<feature type="transmembrane region" description="Helical" evidence="4">
    <location>
        <begin position="87"/>
        <end position="112"/>
    </location>
</feature>
<dbReference type="OMA" id="QMWYQLR"/>
<keyword evidence="6" id="KW-1185">Reference proteome</keyword>
<accession>A0A2D0R3D1</accession>
<reference evidence="7" key="2">
    <citation type="submission" date="2025-08" db="UniProtKB">
        <authorList>
            <consortium name="RefSeq"/>
        </authorList>
    </citation>
    <scope>IDENTIFICATION</scope>
    <source>
        <tissue evidence="7">Blood</tissue>
    </source>
</reference>